<evidence type="ECO:0000313" key="1">
    <source>
        <dbReference type="EMBL" id="CAE7073397.1"/>
    </source>
</evidence>
<dbReference type="AlphaFoldDB" id="A0A8H3DVD2"/>
<protein>
    <submittedName>
        <fullName evidence="1">Uncharacterized protein</fullName>
    </submittedName>
</protein>
<accession>A0A8H3DVD2</accession>
<sequence length="249" mass="26986">MPAQIVPGGQLAPGHPIKYDQPHQATTILDEFYGLAQMAKTSARFISTLLACPESLPSTDLTEANPDLAQFIAFAPHRSCLPLCVHQDALHLVWHVKCLNPDFNPKHAHGTYLTALMLAAKQSTYLRGVSAPREREEDVPHPQCERLESKFLVAPMDLVKLAWTIEAEYGELNAGAPPSYPEAGLGGMFSASVASSLLYLSTYSSECSLRLNSPWSGWDEATPCGSTVSTPSSSTHICYSSLISPFILA</sequence>
<comment type="caution">
    <text evidence="1">The sequence shown here is derived from an EMBL/GenBank/DDBJ whole genome shotgun (WGS) entry which is preliminary data.</text>
</comment>
<dbReference type="EMBL" id="CAJNJQ010000363">
    <property type="protein sequence ID" value="CAE7073397.1"/>
    <property type="molecule type" value="Genomic_DNA"/>
</dbReference>
<dbReference type="Proteomes" id="UP000663827">
    <property type="component" value="Unassembled WGS sequence"/>
</dbReference>
<reference evidence="1" key="1">
    <citation type="submission" date="2021-01" db="EMBL/GenBank/DDBJ databases">
        <authorList>
            <person name="Kaushik A."/>
        </authorList>
    </citation>
    <scope>NUCLEOTIDE SEQUENCE</scope>
    <source>
        <strain evidence="1">AG5</strain>
    </source>
</reference>
<organism evidence="1 2">
    <name type="scientific">Rhizoctonia solani</name>
    <dbReference type="NCBI Taxonomy" id="456999"/>
    <lineage>
        <taxon>Eukaryota</taxon>
        <taxon>Fungi</taxon>
        <taxon>Dikarya</taxon>
        <taxon>Basidiomycota</taxon>
        <taxon>Agaricomycotina</taxon>
        <taxon>Agaricomycetes</taxon>
        <taxon>Cantharellales</taxon>
        <taxon>Ceratobasidiaceae</taxon>
        <taxon>Rhizoctonia</taxon>
    </lineage>
</organism>
<gene>
    <name evidence="1" type="ORF">RDB_LOCUS17175</name>
</gene>
<evidence type="ECO:0000313" key="2">
    <source>
        <dbReference type="Proteomes" id="UP000663827"/>
    </source>
</evidence>
<name>A0A8H3DVD2_9AGAM</name>
<proteinExistence type="predicted"/>